<keyword evidence="2" id="KW-0808">Transferase</keyword>
<keyword evidence="3" id="KW-0949">S-adenosyl-L-methionine</keyword>
<evidence type="ECO:0000259" key="5">
    <source>
        <dbReference type="Pfam" id="PF13649"/>
    </source>
</evidence>
<dbReference type="PANTHER" id="PTHR43464:SF19">
    <property type="entry name" value="UBIQUINONE BIOSYNTHESIS O-METHYLTRANSFERASE, MITOCHONDRIAL"/>
    <property type="match status" value="1"/>
</dbReference>
<name>A0A9Y2JJY4_9PSEU</name>
<evidence type="ECO:0000256" key="2">
    <source>
        <dbReference type="ARBA" id="ARBA00022679"/>
    </source>
</evidence>
<feature type="domain" description="Methyltransferase" evidence="5">
    <location>
        <begin position="44"/>
        <end position="134"/>
    </location>
</feature>
<dbReference type="GO" id="GO:0032259">
    <property type="term" value="P:methylation"/>
    <property type="evidence" value="ECO:0007669"/>
    <property type="project" value="UniProtKB-KW"/>
</dbReference>
<keyword evidence="7" id="KW-1185">Reference proteome</keyword>
<dbReference type="CDD" id="cd02440">
    <property type="entry name" value="AdoMet_MTases"/>
    <property type="match status" value="1"/>
</dbReference>
<protein>
    <submittedName>
        <fullName evidence="6">Methyltransferase domain-containing protein</fullName>
    </submittedName>
</protein>
<dbReference type="PANTHER" id="PTHR43464">
    <property type="entry name" value="METHYLTRANSFERASE"/>
    <property type="match status" value="1"/>
</dbReference>
<dbReference type="GO" id="GO:0008168">
    <property type="term" value="F:methyltransferase activity"/>
    <property type="evidence" value="ECO:0007669"/>
    <property type="project" value="UniProtKB-KW"/>
</dbReference>
<dbReference type="EMBL" id="CP127295">
    <property type="protein sequence ID" value="WIX99899.1"/>
    <property type="molecule type" value="Genomic_DNA"/>
</dbReference>
<evidence type="ECO:0000256" key="3">
    <source>
        <dbReference type="ARBA" id="ARBA00022691"/>
    </source>
</evidence>
<dbReference type="RefSeq" id="WP_285996376.1">
    <property type="nucleotide sequence ID" value="NZ_CP127295.1"/>
</dbReference>
<evidence type="ECO:0000256" key="4">
    <source>
        <dbReference type="SAM" id="MobiDB-lite"/>
    </source>
</evidence>
<dbReference type="Pfam" id="PF13649">
    <property type="entry name" value="Methyltransf_25"/>
    <property type="match status" value="1"/>
</dbReference>
<proteinExistence type="predicted"/>
<dbReference type="SUPFAM" id="SSF53335">
    <property type="entry name" value="S-adenosyl-L-methionine-dependent methyltransferases"/>
    <property type="match status" value="1"/>
</dbReference>
<sequence length="260" mass="27052">MDLATHYATGPAEDDRLTRTPHGRLEYLRTQELLRRFLPGHERVLDVGGGTGVHAAWLAADGHSVHLVDVVPAHVARAAALPGVTASAGDARDLDAADASYDVVLLLGPLYHLVDAADRARALAEARRVLRPGGLLAAAGISRYLSLLETGAAGTLTPARADPVRAVIETGAYDGHAGFVPTHWHTATELHDEVAAAGFTGTAVYGVEGPSWPALDAAGIAGYPRLAESALRAARIVERDPRLIDASAHLLAFAGTATAA</sequence>
<organism evidence="6 7">
    <name type="scientific">Amycolatopsis mongoliensis</name>
    <dbReference type="NCBI Taxonomy" id="715475"/>
    <lineage>
        <taxon>Bacteria</taxon>
        <taxon>Bacillati</taxon>
        <taxon>Actinomycetota</taxon>
        <taxon>Actinomycetes</taxon>
        <taxon>Pseudonocardiales</taxon>
        <taxon>Pseudonocardiaceae</taxon>
        <taxon>Amycolatopsis</taxon>
    </lineage>
</organism>
<dbReference type="Gene3D" id="3.40.50.150">
    <property type="entry name" value="Vaccinia Virus protein VP39"/>
    <property type="match status" value="1"/>
</dbReference>
<dbReference type="InterPro" id="IPR029063">
    <property type="entry name" value="SAM-dependent_MTases_sf"/>
</dbReference>
<keyword evidence="1 6" id="KW-0489">Methyltransferase</keyword>
<feature type="region of interest" description="Disordered" evidence="4">
    <location>
        <begin position="1"/>
        <end position="20"/>
    </location>
</feature>
<accession>A0A9Y2JJY4</accession>
<evidence type="ECO:0000313" key="7">
    <source>
        <dbReference type="Proteomes" id="UP001239397"/>
    </source>
</evidence>
<dbReference type="Proteomes" id="UP001239397">
    <property type="component" value="Chromosome"/>
</dbReference>
<dbReference type="InterPro" id="IPR041698">
    <property type="entry name" value="Methyltransf_25"/>
</dbReference>
<evidence type="ECO:0000313" key="6">
    <source>
        <dbReference type="EMBL" id="WIX99899.1"/>
    </source>
</evidence>
<reference evidence="6 7" key="1">
    <citation type="submission" date="2023-06" db="EMBL/GenBank/DDBJ databases">
        <authorList>
            <person name="Oyuntsetseg B."/>
            <person name="Kim S.B."/>
        </authorList>
    </citation>
    <scope>NUCLEOTIDE SEQUENCE [LARGE SCALE GENOMIC DNA]</scope>
    <source>
        <strain evidence="6 7">4-36</strain>
    </source>
</reference>
<evidence type="ECO:0000256" key="1">
    <source>
        <dbReference type="ARBA" id="ARBA00022603"/>
    </source>
</evidence>
<dbReference type="AlphaFoldDB" id="A0A9Y2JJY4"/>
<gene>
    <name evidence="6" type="ORF">QRX60_38480</name>
</gene>
<dbReference type="KEGG" id="amog:QRX60_38480"/>